<dbReference type="PANTHER" id="PTHR30188">
    <property type="entry name" value="ABC TRANSPORTER PERMEASE PROTEIN-RELATED"/>
    <property type="match status" value="1"/>
</dbReference>
<accession>A0A0B0EGU1</accession>
<comment type="similarity">
    <text evidence="1">Belongs to the MlaE permease family.</text>
</comment>
<evidence type="ECO:0000313" key="3">
    <source>
        <dbReference type="EMBL" id="KHE92307.1"/>
    </source>
</evidence>
<feature type="domain" description="STAS" evidence="2">
    <location>
        <begin position="20"/>
        <end position="132"/>
    </location>
</feature>
<keyword evidence="1" id="KW-1133">Transmembrane helix</keyword>
<dbReference type="GO" id="GO:0043190">
    <property type="term" value="C:ATP-binding cassette (ABC) transporter complex"/>
    <property type="evidence" value="ECO:0007669"/>
    <property type="project" value="InterPro"/>
</dbReference>
<dbReference type="PROSITE" id="PS50801">
    <property type="entry name" value="STAS"/>
    <property type="match status" value="1"/>
</dbReference>
<dbReference type="EMBL" id="JRYO01000135">
    <property type="protein sequence ID" value="KHE92307.1"/>
    <property type="molecule type" value="Genomic_DNA"/>
</dbReference>
<dbReference type="AlphaFoldDB" id="A0A0B0EGU1"/>
<comment type="caution">
    <text evidence="3">The sequence shown here is derived from an EMBL/GenBank/DDBJ whole genome shotgun (WGS) entry which is preliminary data.</text>
</comment>
<dbReference type="CDD" id="cd07043">
    <property type="entry name" value="STAS_anti-anti-sigma_factors"/>
    <property type="match status" value="1"/>
</dbReference>
<keyword evidence="1" id="KW-0472">Membrane</keyword>
<keyword evidence="1" id="KW-0812">Transmembrane</keyword>
<feature type="transmembrane region" description="Helical" evidence="1">
    <location>
        <begin position="270"/>
        <end position="299"/>
    </location>
</feature>
<feature type="transmembrane region" description="Helical" evidence="1">
    <location>
        <begin position="206"/>
        <end position="230"/>
    </location>
</feature>
<organism evidence="3 4">
    <name type="scientific">Candidatus Scalindua brodae</name>
    <dbReference type="NCBI Taxonomy" id="237368"/>
    <lineage>
        <taxon>Bacteria</taxon>
        <taxon>Pseudomonadati</taxon>
        <taxon>Planctomycetota</taxon>
        <taxon>Candidatus Brocadiia</taxon>
        <taxon>Candidatus Brocadiales</taxon>
        <taxon>Candidatus Scalinduaceae</taxon>
        <taxon>Candidatus Scalindua</taxon>
    </lineage>
</organism>
<dbReference type="Pfam" id="PF01740">
    <property type="entry name" value="STAS"/>
    <property type="match status" value="1"/>
</dbReference>
<dbReference type="InterPro" id="IPR002645">
    <property type="entry name" value="STAS_dom"/>
</dbReference>
<dbReference type="InterPro" id="IPR030802">
    <property type="entry name" value="Permease_MalE"/>
</dbReference>
<dbReference type="PANTHER" id="PTHR30188:SF3">
    <property type="entry name" value="ABC TRANSPORTER PERMEASE"/>
    <property type="match status" value="1"/>
</dbReference>
<evidence type="ECO:0000256" key="1">
    <source>
        <dbReference type="RuleBase" id="RU362044"/>
    </source>
</evidence>
<evidence type="ECO:0000313" key="4">
    <source>
        <dbReference type="Proteomes" id="UP000030652"/>
    </source>
</evidence>
<dbReference type="InterPro" id="IPR003453">
    <property type="entry name" value="ABC_MlaE_roteobac"/>
</dbReference>
<dbReference type="InterPro" id="IPR036513">
    <property type="entry name" value="STAS_dom_sf"/>
</dbReference>
<protein>
    <recommendedName>
        <fullName evidence="2">STAS domain-containing protein</fullName>
    </recommendedName>
</protein>
<proteinExistence type="inferred from homology"/>
<name>A0A0B0EGU1_9BACT</name>
<dbReference type="Proteomes" id="UP000030652">
    <property type="component" value="Unassembled WGS sequence"/>
</dbReference>
<feature type="transmembrane region" description="Helical" evidence="1">
    <location>
        <begin position="354"/>
        <end position="380"/>
    </location>
</feature>
<dbReference type="Pfam" id="PF02405">
    <property type="entry name" value="MlaE"/>
    <property type="match status" value="1"/>
</dbReference>
<dbReference type="GO" id="GO:0005548">
    <property type="term" value="F:phospholipid transporter activity"/>
    <property type="evidence" value="ECO:0007669"/>
    <property type="project" value="TreeGrafter"/>
</dbReference>
<feature type="transmembrane region" description="Helical" evidence="1">
    <location>
        <begin position="174"/>
        <end position="194"/>
    </location>
</feature>
<dbReference type="NCBIfam" id="TIGR00056">
    <property type="entry name" value="MlaE family lipid ABC transporter permease subunit"/>
    <property type="match status" value="1"/>
</dbReference>
<dbReference type="SUPFAM" id="SSF52091">
    <property type="entry name" value="SpoIIaa-like"/>
    <property type="match status" value="1"/>
</dbReference>
<evidence type="ECO:0000259" key="2">
    <source>
        <dbReference type="PROSITE" id="PS50801"/>
    </source>
</evidence>
<gene>
    <name evidence="3" type="ORF">SCABRO_01864</name>
</gene>
<dbReference type="eggNOG" id="COG0767">
    <property type="taxonomic scope" value="Bacteria"/>
</dbReference>
<sequence length="382" mass="41982">MTVLSKNLTRFYSFSQEGAGKLTIHFQDRLDVSNTAPLTKEFNVLLRTHKPDNLVIDLEKLNDLDDYGVSVLVELKRAMGNRRGNFSLTNISEKVNEILSMHRFDVLGRQPISTHKTSSSLFANLGDSVFNIGSEIRFMLTFLGDTCFSFLMFLRRPGGLRFNDMIEKMKHVGLDALPIVGLISFLLGLIMAFMSSVQLQQFGANIYVASLVGISMTRELGPIMTAIIVAGRSGSSFAAEIGTMKISEEVDALYTMNINPNFFLVLPRMFAAFLVMPVLVLFSDLFAIAGGLLVGVTMLDLTVSGYINQTINTLTLFDVFWGVFKSGIFAILISWTGCLRGFQVKGGAAGVGQATTSAVVTSIFLIVLTDSLLVVILRYWNG</sequence>
<dbReference type="Gene3D" id="3.30.750.24">
    <property type="entry name" value="STAS domain"/>
    <property type="match status" value="1"/>
</dbReference>
<feature type="transmembrane region" description="Helical" evidence="1">
    <location>
        <begin position="319"/>
        <end position="342"/>
    </location>
</feature>
<reference evidence="3 4" key="1">
    <citation type="submission" date="2014-10" db="EMBL/GenBank/DDBJ databases">
        <title>Draft genome of anammox bacterium scalindua brodae, obtained using differential coverage binning of sequence data from two enrichment reactors.</title>
        <authorList>
            <person name="Speth D.R."/>
            <person name="Russ L."/>
            <person name="Kartal B."/>
            <person name="Op den Camp H.J."/>
            <person name="Dutilh B.E."/>
            <person name="Jetten M.S."/>
        </authorList>
    </citation>
    <scope>NUCLEOTIDE SEQUENCE [LARGE SCALE GENOMIC DNA]</scope>
    <source>
        <strain evidence="3">RU1</strain>
    </source>
</reference>